<dbReference type="InterPro" id="IPR028098">
    <property type="entry name" value="Glyco_trans_4-like_N"/>
</dbReference>
<accession>A0A0E3K4F5</accession>
<dbReference type="PANTHER" id="PTHR45947:SF3">
    <property type="entry name" value="SULFOQUINOVOSYL TRANSFERASE SQD2"/>
    <property type="match status" value="1"/>
</dbReference>
<dbReference type="EMBL" id="CP009933">
    <property type="protein sequence ID" value="AKA71918.1"/>
    <property type="molecule type" value="Genomic_DNA"/>
</dbReference>
<dbReference type="Proteomes" id="UP000033115">
    <property type="component" value="Chromosome"/>
</dbReference>
<dbReference type="Pfam" id="PF13439">
    <property type="entry name" value="Glyco_transf_4"/>
    <property type="match status" value="1"/>
</dbReference>
<dbReference type="SUPFAM" id="SSF53756">
    <property type="entry name" value="UDP-Glycosyltransferase/glycogen phosphorylase"/>
    <property type="match status" value="1"/>
</dbReference>
<dbReference type="STRING" id="1548.CSCA_4793"/>
<organism evidence="3 4">
    <name type="scientific">Clostridium scatologenes</name>
    <dbReference type="NCBI Taxonomy" id="1548"/>
    <lineage>
        <taxon>Bacteria</taxon>
        <taxon>Bacillati</taxon>
        <taxon>Bacillota</taxon>
        <taxon>Clostridia</taxon>
        <taxon>Eubacteriales</taxon>
        <taxon>Clostridiaceae</taxon>
        <taxon>Clostridium</taxon>
    </lineage>
</organism>
<sequence>MEVSIIKVLQIISGNDSGGGGNHVLNLSFYSKDKFKCIIGTIGDGYVYENAKKLGIDVVNFTSKSAYDGTIIKYVKENNIDIINFHGAKAFFMHYFLKSKLLIPCTATVHSDYKKDFINSKIKHIFFTPLSIMGLKSFNYYICVSKYISNLLEKDNFTGKKFVVNNGIDFENIKVTENRSIIREKYNIGEKSFVYVNVARMHPIKNHLNLIEAFNKLKTEINDVKLILVGDGVLQDIIKEKVKTLKLDNYVKFTGFSSNAINFVNASDISILTSFSEGGSPPLVVLESGAVKKAFICSDIGDIKETINEERGFLVDPNSVEDIYRKMKEAYENKEKLNAMGECLYNFIKDKYSINRFCDKYYKAYEEMLRINSWSENNGK</sequence>
<proteinExistence type="predicted"/>
<reference evidence="3 4" key="1">
    <citation type="journal article" date="2015" name="J. Biotechnol.">
        <title>Complete genome sequence of a malodorant-producing acetogen, Clostridium scatologenes ATCC 25775(T).</title>
        <authorList>
            <person name="Zhu Z."/>
            <person name="Guo T."/>
            <person name="Zheng H."/>
            <person name="Song T."/>
            <person name="Ouyang P."/>
            <person name="Xie J."/>
        </authorList>
    </citation>
    <scope>NUCLEOTIDE SEQUENCE [LARGE SCALE GENOMIC DNA]</scope>
    <source>
        <strain evidence="3 4">ATCC 25775</strain>
    </source>
</reference>
<dbReference type="InterPro" id="IPR001296">
    <property type="entry name" value="Glyco_trans_1"/>
</dbReference>
<dbReference type="CDD" id="cd03801">
    <property type="entry name" value="GT4_PimA-like"/>
    <property type="match status" value="1"/>
</dbReference>
<dbReference type="AlphaFoldDB" id="A0A0E3K4F5"/>
<dbReference type="Pfam" id="PF00534">
    <property type="entry name" value="Glycos_transf_1"/>
    <property type="match status" value="1"/>
</dbReference>
<feature type="domain" description="Glycosyltransferase subfamily 4-like N-terminal" evidence="2">
    <location>
        <begin position="68"/>
        <end position="171"/>
    </location>
</feature>
<protein>
    <submittedName>
        <fullName evidence="3">Glycosyl transferase group 1</fullName>
    </submittedName>
</protein>
<name>A0A0E3K4F5_CLOSL</name>
<gene>
    <name evidence="3" type="ORF">CSCA_4793</name>
</gene>
<keyword evidence="3" id="KW-0808">Transferase</keyword>
<dbReference type="InterPro" id="IPR050194">
    <property type="entry name" value="Glycosyltransferase_grp1"/>
</dbReference>
<evidence type="ECO:0000313" key="4">
    <source>
        <dbReference type="Proteomes" id="UP000033115"/>
    </source>
</evidence>
<dbReference type="HOGENOM" id="CLU_009583_0_3_9"/>
<dbReference type="KEGG" id="csq:CSCA_4793"/>
<dbReference type="PANTHER" id="PTHR45947">
    <property type="entry name" value="SULFOQUINOVOSYL TRANSFERASE SQD2"/>
    <property type="match status" value="1"/>
</dbReference>
<keyword evidence="4" id="KW-1185">Reference proteome</keyword>
<dbReference type="GO" id="GO:0016757">
    <property type="term" value="F:glycosyltransferase activity"/>
    <property type="evidence" value="ECO:0007669"/>
    <property type="project" value="InterPro"/>
</dbReference>
<dbReference type="Gene3D" id="3.40.50.2000">
    <property type="entry name" value="Glycogen Phosphorylase B"/>
    <property type="match status" value="2"/>
</dbReference>
<evidence type="ECO:0000259" key="1">
    <source>
        <dbReference type="Pfam" id="PF00534"/>
    </source>
</evidence>
<evidence type="ECO:0000259" key="2">
    <source>
        <dbReference type="Pfam" id="PF13439"/>
    </source>
</evidence>
<feature type="domain" description="Glycosyl transferase family 1" evidence="1">
    <location>
        <begin position="179"/>
        <end position="342"/>
    </location>
</feature>
<evidence type="ECO:0000313" key="3">
    <source>
        <dbReference type="EMBL" id="AKA71918.1"/>
    </source>
</evidence>